<keyword evidence="5" id="KW-0769">Symport</keyword>
<feature type="transmembrane region" description="Helical" evidence="8">
    <location>
        <begin position="153"/>
        <end position="170"/>
    </location>
</feature>
<keyword evidence="7 8" id="KW-0472">Membrane</keyword>
<feature type="transmembrane region" description="Helical" evidence="8">
    <location>
        <begin position="357"/>
        <end position="379"/>
    </location>
</feature>
<feature type="transmembrane region" description="Helical" evidence="8">
    <location>
        <begin position="301"/>
        <end position="322"/>
    </location>
</feature>
<reference evidence="9" key="1">
    <citation type="submission" date="2020-08" db="EMBL/GenBank/DDBJ databases">
        <title>Genome public.</title>
        <authorList>
            <person name="Liu C."/>
            <person name="Sun Q."/>
        </authorList>
    </citation>
    <scope>NUCLEOTIDE SEQUENCE</scope>
    <source>
        <strain evidence="9">NSJ-12</strain>
    </source>
</reference>
<evidence type="ECO:0000256" key="5">
    <source>
        <dbReference type="ARBA" id="ARBA00022847"/>
    </source>
</evidence>
<evidence type="ECO:0000313" key="10">
    <source>
        <dbReference type="Proteomes" id="UP000655830"/>
    </source>
</evidence>
<evidence type="ECO:0000256" key="2">
    <source>
        <dbReference type="ARBA" id="ARBA00022448"/>
    </source>
</evidence>
<feature type="transmembrane region" description="Helical" evidence="8">
    <location>
        <begin position="49"/>
        <end position="70"/>
    </location>
</feature>
<accession>A0A926EEA6</accession>
<evidence type="ECO:0000256" key="8">
    <source>
        <dbReference type="SAM" id="Phobius"/>
    </source>
</evidence>
<name>A0A926EEA6_9FIRM</name>
<sequence length="422" mass="45253">MKKMTLTTKILLSLILGALFGVLLSHLESDFIKHTLMLDGILKLIGTGFLNAIKLLVVPLIFVSIVYATASLDDIKKIGRIGSKTFLYYITTTAIAIVVALTVANVIKPGIGIDLSMITSGEGVSEVASISFIDTLLQIIPTNIFEAFSTNNVLGVLFFAVLMGLSITLVGEKAQPVLVLFDGLNEVFLKLVTLIMQFAPFGVFALVANTFATFGFSAMLPLFKYALSILVALAIQFFIVYLSMLLFIGKLSPKIFVKKFTPIFNFCFSTASSSAALPLGLESSDKQFGVSKKVSSFTLPLGATINMDGTAIMQGVAVVFIAQIYGIQLGLGEYMMVILTAVLASIGTAGVPGVGLVMLTMVLSAINLPIEGIALIMGIDRILDMIRTGINVAGDHVCTLLIAKQENEFDETVYNRPMVDLD</sequence>
<dbReference type="Proteomes" id="UP000655830">
    <property type="component" value="Unassembled WGS sequence"/>
</dbReference>
<dbReference type="SUPFAM" id="SSF118215">
    <property type="entry name" value="Proton glutamate symport protein"/>
    <property type="match status" value="1"/>
</dbReference>
<dbReference type="PANTHER" id="PTHR42865">
    <property type="entry name" value="PROTON/GLUTAMATE-ASPARTATE SYMPORTER"/>
    <property type="match status" value="1"/>
</dbReference>
<keyword evidence="3" id="KW-1003">Cell membrane</keyword>
<dbReference type="GO" id="GO:0006835">
    <property type="term" value="P:dicarboxylic acid transport"/>
    <property type="evidence" value="ECO:0007669"/>
    <property type="project" value="TreeGrafter"/>
</dbReference>
<dbReference type="PRINTS" id="PR00173">
    <property type="entry name" value="EDTRNSPORT"/>
</dbReference>
<feature type="transmembrane region" description="Helical" evidence="8">
    <location>
        <begin position="86"/>
        <end position="107"/>
    </location>
</feature>
<gene>
    <name evidence="9" type="ORF">H8718_00070</name>
</gene>
<feature type="transmembrane region" description="Helical" evidence="8">
    <location>
        <begin position="191"/>
        <end position="219"/>
    </location>
</feature>
<keyword evidence="2" id="KW-0813">Transport</keyword>
<dbReference type="FunFam" id="1.10.3860.10:FF:000001">
    <property type="entry name" value="C4-dicarboxylate transport protein"/>
    <property type="match status" value="1"/>
</dbReference>
<dbReference type="EMBL" id="JACRSY010000001">
    <property type="protein sequence ID" value="MBC8577934.1"/>
    <property type="molecule type" value="Genomic_DNA"/>
</dbReference>
<dbReference type="Gene3D" id="1.10.3860.10">
    <property type="entry name" value="Sodium:dicarboxylate symporter"/>
    <property type="match status" value="1"/>
</dbReference>
<dbReference type="GO" id="GO:0015293">
    <property type="term" value="F:symporter activity"/>
    <property type="evidence" value="ECO:0007669"/>
    <property type="project" value="UniProtKB-KW"/>
</dbReference>
<proteinExistence type="predicted"/>
<comment type="caution">
    <text evidence="9">The sequence shown here is derived from an EMBL/GenBank/DDBJ whole genome shotgun (WGS) entry which is preliminary data.</text>
</comment>
<evidence type="ECO:0000256" key="7">
    <source>
        <dbReference type="ARBA" id="ARBA00023136"/>
    </source>
</evidence>
<comment type="subcellular location">
    <subcellularLocation>
        <location evidence="1">Cell membrane</location>
        <topology evidence="1">Multi-pass membrane protein</topology>
    </subcellularLocation>
</comment>
<dbReference type="Pfam" id="PF00375">
    <property type="entry name" value="SDF"/>
    <property type="match status" value="1"/>
</dbReference>
<evidence type="ECO:0000256" key="1">
    <source>
        <dbReference type="ARBA" id="ARBA00004651"/>
    </source>
</evidence>
<feature type="transmembrane region" description="Helical" evidence="8">
    <location>
        <begin position="334"/>
        <end position="351"/>
    </location>
</feature>
<dbReference type="AlphaFoldDB" id="A0A926EEA6"/>
<evidence type="ECO:0000256" key="6">
    <source>
        <dbReference type="ARBA" id="ARBA00022989"/>
    </source>
</evidence>
<evidence type="ECO:0000313" key="9">
    <source>
        <dbReference type="EMBL" id="MBC8577934.1"/>
    </source>
</evidence>
<evidence type="ECO:0000256" key="3">
    <source>
        <dbReference type="ARBA" id="ARBA00022475"/>
    </source>
</evidence>
<evidence type="ECO:0000256" key="4">
    <source>
        <dbReference type="ARBA" id="ARBA00022692"/>
    </source>
</evidence>
<dbReference type="PANTHER" id="PTHR42865:SF7">
    <property type="entry name" value="PROTON_GLUTAMATE-ASPARTATE SYMPORTER"/>
    <property type="match status" value="1"/>
</dbReference>
<dbReference type="InterPro" id="IPR036458">
    <property type="entry name" value="Na:dicarbo_symporter_sf"/>
</dbReference>
<feature type="transmembrane region" description="Helical" evidence="8">
    <location>
        <begin position="225"/>
        <end position="248"/>
    </location>
</feature>
<keyword evidence="6 8" id="KW-1133">Transmembrane helix</keyword>
<dbReference type="RefSeq" id="WP_249331074.1">
    <property type="nucleotide sequence ID" value="NZ_JACRSY010000001.1"/>
</dbReference>
<dbReference type="InterPro" id="IPR001991">
    <property type="entry name" value="Na-dicarboxylate_symporter"/>
</dbReference>
<keyword evidence="4 8" id="KW-0812">Transmembrane</keyword>
<keyword evidence="10" id="KW-1185">Reference proteome</keyword>
<protein>
    <submittedName>
        <fullName evidence="9">Dicarboxylate/amino acid:cation symporter</fullName>
    </submittedName>
</protein>
<organism evidence="9 10">
    <name type="scientific">Zhenhengia yiwuensis</name>
    <dbReference type="NCBI Taxonomy" id="2763666"/>
    <lineage>
        <taxon>Bacteria</taxon>
        <taxon>Bacillati</taxon>
        <taxon>Bacillota</taxon>
        <taxon>Clostridia</taxon>
        <taxon>Lachnospirales</taxon>
        <taxon>Lachnospiraceae</taxon>
        <taxon>Zhenhengia</taxon>
    </lineage>
</organism>
<dbReference type="GO" id="GO:0005886">
    <property type="term" value="C:plasma membrane"/>
    <property type="evidence" value="ECO:0007669"/>
    <property type="project" value="UniProtKB-SubCell"/>
</dbReference>